<reference evidence="2" key="1">
    <citation type="submission" date="2020-08" db="EMBL/GenBank/DDBJ databases">
        <title>Plant Genome Project.</title>
        <authorList>
            <person name="Zhang R.-G."/>
        </authorList>
    </citation>
    <scope>NUCLEOTIDE SEQUENCE</scope>
    <source>
        <strain evidence="2">WSP0</strain>
        <tissue evidence="2">Leaf</tissue>
    </source>
</reference>
<sequence length="125" mass="14258">MGQELYGLTAKDLQNLESQLEMSLRGVRMKKDKILTDEIQELNRKGHLMTQENAELYEKVNLIRQENLELYKKVYGASNLIAISTKTQNSCGFSITADSYVPIHLQLSQPQQQSQEVTPRDTRSG</sequence>
<dbReference type="Pfam" id="PF01486">
    <property type="entry name" value="K-box"/>
    <property type="match status" value="1"/>
</dbReference>
<feature type="domain" description="K-box" evidence="1">
    <location>
        <begin position="1"/>
        <end position="66"/>
    </location>
</feature>
<evidence type="ECO:0000313" key="2">
    <source>
        <dbReference type="EMBL" id="KAG5528118.1"/>
    </source>
</evidence>
<dbReference type="PROSITE" id="PS51297">
    <property type="entry name" value="K_BOX"/>
    <property type="match status" value="1"/>
</dbReference>
<evidence type="ECO:0000259" key="1">
    <source>
        <dbReference type="PROSITE" id="PS51297"/>
    </source>
</evidence>
<accession>A0AAV6IKR6</accession>
<organism evidence="2 3">
    <name type="scientific">Rhododendron griersonianum</name>
    <dbReference type="NCBI Taxonomy" id="479676"/>
    <lineage>
        <taxon>Eukaryota</taxon>
        <taxon>Viridiplantae</taxon>
        <taxon>Streptophyta</taxon>
        <taxon>Embryophyta</taxon>
        <taxon>Tracheophyta</taxon>
        <taxon>Spermatophyta</taxon>
        <taxon>Magnoliopsida</taxon>
        <taxon>eudicotyledons</taxon>
        <taxon>Gunneridae</taxon>
        <taxon>Pentapetalae</taxon>
        <taxon>asterids</taxon>
        <taxon>Ericales</taxon>
        <taxon>Ericaceae</taxon>
        <taxon>Ericoideae</taxon>
        <taxon>Rhodoreae</taxon>
        <taxon>Rhododendron</taxon>
    </lineage>
</organism>
<dbReference type="GO" id="GO:0005634">
    <property type="term" value="C:nucleus"/>
    <property type="evidence" value="ECO:0007669"/>
    <property type="project" value="InterPro"/>
</dbReference>
<dbReference type="InterPro" id="IPR002487">
    <property type="entry name" value="TF_Kbox"/>
</dbReference>
<dbReference type="AlphaFoldDB" id="A0AAV6IKR6"/>
<dbReference type="Proteomes" id="UP000823749">
    <property type="component" value="Chromosome 10"/>
</dbReference>
<gene>
    <name evidence="2" type="ORF">RHGRI_028899</name>
</gene>
<dbReference type="EMBL" id="JACTNZ010000010">
    <property type="protein sequence ID" value="KAG5528118.1"/>
    <property type="molecule type" value="Genomic_DNA"/>
</dbReference>
<dbReference type="GO" id="GO:0003700">
    <property type="term" value="F:DNA-binding transcription factor activity"/>
    <property type="evidence" value="ECO:0007669"/>
    <property type="project" value="InterPro"/>
</dbReference>
<comment type="caution">
    <text evidence="2">The sequence shown here is derived from an EMBL/GenBank/DDBJ whole genome shotgun (WGS) entry which is preliminary data.</text>
</comment>
<evidence type="ECO:0000313" key="3">
    <source>
        <dbReference type="Proteomes" id="UP000823749"/>
    </source>
</evidence>
<keyword evidence="3" id="KW-1185">Reference proteome</keyword>
<proteinExistence type="predicted"/>
<protein>
    <recommendedName>
        <fullName evidence="1">K-box domain-containing protein</fullName>
    </recommendedName>
</protein>
<name>A0AAV6IKR6_9ERIC</name>